<feature type="binding site" evidence="10">
    <location>
        <begin position="191"/>
        <end position="192"/>
    </location>
    <ligand>
        <name>substrate</name>
    </ligand>
</feature>
<dbReference type="Proteomes" id="UP000579605">
    <property type="component" value="Unassembled WGS sequence"/>
</dbReference>
<keyword evidence="3 10" id="KW-0479">Metal-binding</keyword>
<keyword evidence="6 10" id="KW-0460">Magnesium</keyword>
<dbReference type="GO" id="GO:0000166">
    <property type="term" value="F:nucleotide binding"/>
    <property type="evidence" value="ECO:0007669"/>
    <property type="project" value="UniProtKB-KW"/>
</dbReference>
<dbReference type="InterPro" id="IPR020922">
    <property type="entry name" value="dITP/XTP_pyrophosphatase"/>
</dbReference>
<comment type="catalytic activity">
    <reaction evidence="9 10">
        <text>XTP + H2O = XMP + diphosphate + H(+)</text>
        <dbReference type="Rhea" id="RHEA:28610"/>
        <dbReference type="ChEBI" id="CHEBI:15377"/>
        <dbReference type="ChEBI" id="CHEBI:15378"/>
        <dbReference type="ChEBI" id="CHEBI:33019"/>
        <dbReference type="ChEBI" id="CHEBI:57464"/>
        <dbReference type="ChEBI" id="CHEBI:61314"/>
        <dbReference type="EC" id="3.6.1.66"/>
    </reaction>
</comment>
<dbReference type="InterPro" id="IPR029001">
    <property type="entry name" value="ITPase-like_fam"/>
</dbReference>
<keyword evidence="4 10" id="KW-0547">Nucleotide-binding</keyword>
<comment type="caution">
    <text evidence="13">The sequence shown here is derived from an EMBL/GenBank/DDBJ whole genome shotgun (WGS) entry which is preliminary data.</text>
</comment>
<dbReference type="SUPFAM" id="SSF52972">
    <property type="entry name" value="ITPase-like"/>
    <property type="match status" value="1"/>
</dbReference>
<dbReference type="Pfam" id="PF01725">
    <property type="entry name" value="Ham1p_like"/>
    <property type="match status" value="1"/>
</dbReference>
<evidence type="ECO:0000256" key="4">
    <source>
        <dbReference type="ARBA" id="ARBA00022741"/>
    </source>
</evidence>
<dbReference type="GO" id="GO:0036220">
    <property type="term" value="F:ITP diphosphatase activity"/>
    <property type="evidence" value="ECO:0007669"/>
    <property type="project" value="UniProtKB-UniRule"/>
</dbReference>
<reference evidence="13 14" key="1">
    <citation type="submission" date="2020-07" db="EMBL/GenBank/DDBJ databases">
        <title>Sequencing the genomes of 1000 actinobacteria strains.</title>
        <authorList>
            <person name="Klenk H.-P."/>
        </authorList>
    </citation>
    <scope>NUCLEOTIDE SEQUENCE [LARGE SCALE GENOMIC DNA]</scope>
    <source>
        <strain evidence="13 14">DSM 18448</strain>
    </source>
</reference>
<dbReference type="GO" id="GO:0046872">
    <property type="term" value="F:metal ion binding"/>
    <property type="evidence" value="ECO:0007669"/>
    <property type="project" value="UniProtKB-KW"/>
</dbReference>
<evidence type="ECO:0000256" key="11">
    <source>
        <dbReference type="RuleBase" id="RU003781"/>
    </source>
</evidence>
<dbReference type="GO" id="GO:0017111">
    <property type="term" value="F:ribonucleoside triphosphate phosphatase activity"/>
    <property type="evidence" value="ECO:0007669"/>
    <property type="project" value="InterPro"/>
</dbReference>
<evidence type="ECO:0000256" key="1">
    <source>
        <dbReference type="ARBA" id="ARBA00008023"/>
    </source>
</evidence>
<evidence type="ECO:0000256" key="8">
    <source>
        <dbReference type="ARBA" id="ARBA00051875"/>
    </source>
</evidence>
<feature type="binding site" evidence="10">
    <location>
        <begin position="16"/>
        <end position="21"/>
    </location>
    <ligand>
        <name>substrate</name>
    </ligand>
</feature>
<evidence type="ECO:0000256" key="10">
    <source>
        <dbReference type="HAMAP-Rule" id="MF_01405"/>
    </source>
</evidence>
<feature type="binding site" evidence="10">
    <location>
        <position position="81"/>
    </location>
    <ligand>
        <name>substrate</name>
    </ligand>
</feature>
<dbReference type="EMBL" id="JACBZH010000001">
    <property type="protein sequence ID" value="NYH91494.1"/>
    <property type="molecule type" value="Genomic_DNA"/>
</dbReference>
<comment type="subunit">
    <text evidence="2 10">Homodimer.</text>
</comment>
<evidence type="ECO:0000256" key="12">
    <source>
        <dbReference type="SAM" id="MobiDB-lite"/>
    </source>
</evidence>
<proteinExistence type="inferred from homology"/>
<dbReference type="Gene3D" id="3.90.950.10">
    <property type="match status" value="1"/>
</dbReference>
<name>A0A852ZF11_9ACTN</name>
<evidence type="ECO:0000256" key="7">
    <source>
        <dbReference type="ARBA" id="ARBA00023080"/>
    </source>
</evidence>
<protein>
    <recommendedName>
        <fullName evidence="10">dITP/XTP pyrophosphatase</fullName>
        <ecNumber evidence="10">3.6.1.66</ecNumber>
    </recommendedName>
    <alternativeName>
        <fullName evidence="10">Non-canonical purine NTP pyrophosphatase</fullName>
    </alternativeName>
    <alternativeName>
        <fullName evidence="10">Non-standard purine NTP pyrophosphatase</fullName>
    </alternativeName>
    <alternativeName>
        <fullName evidence="10">Nucleoside-triphosphate diphosphatase</fullName>
    </alternativeName>
    <alternativeName>
        <fullName evidence="10">Nucleoside-triphosphate pyrophosphatase</fullName>
        <shortName evidence="10">NTPase</shortName>
    </alternativeName>
</protein>
<evidence type="ECO:0000256" key="9">
    <source>
        <dbReference type="ARBA" id="ARBA00052017"/>
    </source>
</evidence>
<comment type="catalytic activity">
    <reaction evidence="10">
        <text>ITP + H2O = IMP + diphosphate + H(+)</text>
        <dbReference type="Rhea" id="RHEA:29399"/>
        <dbReference type="ChEBI" id="CHEBI:15377"/>
        <dbReference type="ChEBI" id="CHEBI:15378"/>
        <dbReference type="ChEBI" id="CHEBI:33019"/>
        <dbReference type="ChEBI" id="CHEBI:58053"/>
        <dbReference type="ChEBI" id="CHEBI:61402"/>
        <dbReference type="EC" id="3.6.1.66"/>
    </reaction>
</comment>
<feature type="binding site" evidence="10">
    <location>
        <position position="186"/>
    </location>
    <ligand>
        <name>substrate</name>
    </ligand>
</feature>
<dbReference type="GO" id="GO:0035870">
    <property type="term" value="F:dITP diphosphatase activity"/>
    <property type="evidence" value="ECO:0007669"/>
    <property type="project" value="UniProtKB-UniRule"/>
</dbReference>
<feature type="binding site" evidence="10">
    <location>
        <position position="80"/>
    </location>
    <ligand>
        <name>Mg(2+)</name>
        <dbReference type="ChEBI" id="CHEBI:18420"/>
    </ligand>
</feature>
<comment type="caution">
    <text evidence="10">Lacks conserved residue(s) required for the propagation of feature annotation.</text>
</comment>
<dbReference type="GO" id="GO:0036222">
    <property type="term" value="F:XTP diphosphatase activity"/>
    <property type="evidence" value="ECO:0007669"/>
    <property type="project" value="UniProtKB-UniRule"/>
</dbReference>
<dbReference type="CDD" id="cd00515">
    <property type="entry name" value="HAM1"/>
    <property type="match status" value="1"/>
</dbReference>
<comment type="cofactor">
    <cofactor evidence="10">
        <name>Mg(2+)</name>
        <dbReference type="ChEBI" id="CHEBI:18420"/>
    </cofactor>
    <text evidence="10">Binds 1 Mg(2+) ion per subunit.</text>
</comment>
<comment type="catalytic activity">
    <reaction evidence="8 10">
        <text>dITP + H2O = dIMP + diphosphate + H(+)</text>
        <dbReference type="Rhea" id="RHEA:28342"/>
        <dbReference type="ChEBI" id="CHEBI:15377"/>
        <dbReference type="ChEBI" id="CHEBI:15378"/>
        <dbReference type="ChEBI" id="CHEBI:33019"/>
        <dbReference type="ChEBI" id="CHEBI:61194"/>
        <dbReference type="ChEBI" id="CHEBI:61382"/>
        <dbReference type="EC" id="3.6.1.66"/>
    </reaction>
</comment>
<dbReference type="GO" id="GO:0009146">
    <property type="term" value="P:purine nucleoside triphosphate catabolic process"/>
    <property type="evidence" value="ECO:0007669"/>
    <property type="project" value="UniProtKB-UniRule"/>
</dbReference>
<keyword evidence="14" id="KW-1185">Reference proteome</keyword>
<sequence>MTAMGTGVRRQILLATHNRKKLAELDRILRPQLPDVEVLSLDDVASYDEPAETEATFAGNALLKARAAFAHSGLPAVADDSGLCVDALNGMPGVLSARWSGVDKDDARNNALLLAQLADVPAQRRGAAFVACVALVLPGGQEHVVEGRVAGTVATEPRADGGFGYDPLFVPEGGTRTFAQMSAEEKDAVSHRGRALRELVPLLAVHLPDPACGGDRAGFAGRHDAGSRGGSSGLPGGPTGA</sequence>
<dbReference type="InterPro" id="IPR002637">
    <property type="entry name" value="RdgB/HAM1"/>
</dbReference>
<organism evidence="13 14">
    <name type="scientific">Actinopolymorpha rutila</name>
    <dbReference type="NCBI Taxonomy" id="446787"/>
    <lineage>
        <taxon>Bacteria</taxon>
        <taxon>Bacillati</taxon>
        <taxon>Actinomycetota</taxon>
        <taxon>Actinomycetes</taxon>
        <taxon>Propionibacteriales</taxon>
        <taxon>Actinopolymorphaceae</taxon>
        <taxon>Actinopolymorpha</taxon>
    </lineage>
</organism>
<dbReference type="EC" id="3.6.1.66" evidence="10"/>
<dbReference type="FunFam" id="3.90.950.10:FF:000001">
    <property type="entry name" value="dITP/XTP pyrophosphatase"/>
    <property type="match status" value="1"/>
</dbReference>
<keyword evidence="5 10" id="KW-0378">Hydrolase</keyword>
<dbReference type="PANTHER" id="PTHR11067">
    <property type="entry name" value="INOSINE TRIPHOSPHATE PYROPHOSPHATASE/HAM1 PROTEIN"/>
    <property type="match status" value="1"/>
</dbReference>
<feature type="binding site" evidence="10">
    <location>
        <begin position="163"/>
        <end position="166"/>
    </location>
    <ligand>
        <name>substrate</name>
    </ligand>
</feature>
<keyword evidence="7 10" id="KW-0546">Nucleotide metabolism</keyword>
<feature type="region of interest" description="Disordered" evidence="12">
    <location>
        <begin position="218"/>
        <end position="241"/>
    </location>
</feature>
<evidence type="ECO:0000313" key="14">
    <source>
        <dbReference type="Proteomes" id="UP000579605"/>
    </source>
</evidence>
<evidence type="ECO:0000256" key="3">
    <source>
        <dbReference type="ARBA" id="ARBA00022723"/>
    </source>
</evidence>
<dbReference type="PANTHER" id="PTHR11067:SF9">
    <property type="entry name" value="INOSINE TRIPHOSPHATE PYROPHOSPHATASE"/>
    <property type="match status" value="1"/>
</dbReference>
<dbReference type="GO" id="GO:0005829">
    <property type="term" value="C:cytosol"/>
    <property type="evidence" value="ECO:0007669"/>
    <property type="project" value="TreeGrafter"/>
</dbReference>
<evidence type="ECO:0000256" key="2">
    <source>
        <dbReference type="ARBA" id="ARBA00011738"/>
    </source>
</evidence>
<dbReference type="GO" id="GO:0009117">
    <property type="term" value="P:nucleotide metabolic process"/>
    <property type="evidence" value="ECO:0007669"/>
    <property type="project" value="UniProtKB-KW"/>
</dbReference>
<evidence type="ECO:0000256" key="5">
    <source>
        <dbReference type="ARBA" id="ARBA00022801"/>
    </source>
</evidence>
<feature type="compositionally biased region" description="Gly residues" evidence="12">
    <location>
        <begin position="227"/>
        <end position="241"/>
    </location>
</feature>
<dbReference type="HAMAP" id="MF_01405">
    <property type="entry name" value="Non_canon_purine_NTPase"/>
    <property type="match status" value="1"/>
</dbReference>
<comment type="similarity">
    <text evidence="1 10 11">Belongs to the HAM1 NTPase family.</text>
</comment>
<evidence type="ECO:0000313" key="13">
    <source>
        <dbReference type="EMBL" id="NYH91494.1"/>
    </source>
</evidence>
<dbReference type="NCBIfam" id="TIGR00042">
    <property type="entry name" value="RdgB/HAM1 family non-canonical purine NTP pyrophosphatase"/>
    <property type="match status" value="1"/>
</dbReference>
<accession>A0A852ZF11</accession>
<comment type="function">
    <text evidence="10">Pyrophosphatase that catalyzes the hydrolysis of nucleoside triphosphates to their monophosphate derivatives, with a high preference for the non-canonical purine nucleotides XTP (xanthosine triphosphate), dITP (deoxyinosine triphosphate) and ITP. Seems to function as a house-cleaning enzyme that removes non-canonical purine nucleotides from the nucleotide pool, thus preventing their incorporation into DNA/RNA and avoiding chromosomal lesions.</text>
</comment>
<gene>
    <name evidence="13" type="ORF">F4554_004132</name>
</gene>
<feature type="active site" description="Proton acceptor" evidence="10">
    <location>
        <position position="80"/>
    </location>
</feature>
<dbReference type="AlphaFoldDB" id="A0A852ZF11"/>
<evidence type="ECO:0000256" key="6">
    <source>
        <dbReference type="ARBA" id="ARBA00022842"/>
    </source>
</evidence>